<dbReference type="Gene3D" id="1.10.10.10">
    <property type="entry name" value="Winged helix-like DNA-binding domain superfamily/Winged helix DNA-binding domain"/>
    <property type="match status" value="1"/>
</dbReference>
<dbReference type="InterPro" id="IPR036388">
    <property type="entry name" value="WH-like_DNA-bd_sf"/>
</dbReference>
<reference evidence="2 3" key="1">
    <citation type="submission" date="2016-10" db="EMBL/GenBank/DDBJ databases">
        <authorList>
            <person name="de Groot N.N."/>
        </authorList>
    </citation>
    <scope>NUCLEOTIDE SEQUENCE [LARGE SCALE GENOMIC DNA]</scope>
    <source>
        <strain evidence="2 3">DSM 26000</strain>
    </source>
</reference>
<dbReference type="InterPro" id="IPR054105">
    <property type="entry name" value="WHD_NrtR"/>
</dbReference>
<dbReference type="AlphaFoldDB" id="A0A1I3DT95"/>
<organism evidence="2 3">
    <name type="scientific">Halpernia frigidisoli</name>
    <dbReference type="NCBI Taxonomy" id="1125876"/>
    <lineage>
        <taxon>Bacteria</taxon>
        <taxon>Pseudomonadati</taxon>
        <taxon>Bacteroidota</taxon>
        <taxon>Flavobacteriia</taxon>
        <taxon>Flavobacteriales</taxon>
        <taxon>Weeksellaceae</taxon>
        <taxon>Chryseobacterium group</taxon>
        <taxon>Halpernia</taxon>
    </lineage>
</organism>
<evidence type="ECO:0000313" key="2">
    <source>
        <dbReference type="EMBL" id="SFH89960.1"/>
    </source>
</evidence>
<protein>
    <submittedName>
        <fullName evidence="2">ADP-ribose pyrophosphatase YjhB, NUDIX family</fullName>
    </submittedName>
</protein>
<proteinExistence type="predicted"/>
<dbReference type="STRING" id="1125876.SAMN05443292_0695"/>
<dbReference type="Proteomes" id="UP000198931">
    <property type="component" value="Unassembled WGS sequence"/>
</dbReference>
<dbReference type="EMBL" id="FOQT01000001">
    <property type="protein sequence ID" value="SFH89960.1"/>
    <property type="molecule type" value="Genomic_DNA"/>
</dbReference>
<dbReference type="Gene3D" id="3.90.79.10">
    <property type="entry name" value="Nucleoside Triphosphate Pyrophosphohydrolase"/>
    <property type="match status" value="1"/>
</dbReference>
<feature type="domain" description="Nudix hydrolase" evidence="1">
    <location>
        <begin position="24"/>
        <end position="177"/>
    </location>
</feature>
<dbReference type="Pfam" id="PF00293">
    <property type="entry name" value="NUDIX"/>
    <property type="match status" value="1"/>
</dbReference>
<gene>
    <name evidence="2" type="ORF">SAMN05443292_0695</name>
</gene>
<dbReference type="InterPro" id="IPR000086">
    <property type="entry name" value="NUDIX_hydrolase_dom"/>
</dbReference>
<evidence type="ECO:0000313" key="3">
    <source>
        <dbReference type="Proteomes" id="UP000198931"/>
    </source>
</evidence>
<dbReference type="CDD" id="cd18873">
    <property type="entry name" value="NUDIX_NadM_like"/>
    <property type="match status" value="1"/>
</dbReference>
<dbReference type="PANTHER" id="PTHR43736">
    <property type="entry name" value="ADP-RIBOSE PYROPHOSPHATASE"/>
    <property type="match status" value="1"/>
</dbReference>
<dbReference type="OrthoDB" id="9786141at2"/>
<dbReference type="InterPro" id="IPR015797">
    <property type="entry name" value="NUDIX_hydrolase-like_dom_sf"/>
</dbReference>
<sequence length="249" mass="29360">MIKKVDDSKNKLSLSELIDTTGFVEHVSVDCIIFGFNKNELKVLLLKYHELERWSVPGGFVFKNESLDDAAARTLYERTHLENLFLQQFYTFGDVERTDQNNPHRELLKSRNISVDANHWIYQRFISTAYFALIDFTISHTFPDTFNETCAWFSVDELPKMAFDHDVVIKKGLDFLRKNLDYNIVGSNLLPEKFTMKELQTLYETILDEKFRRNNFQRKILSLNILQRLEKLYTGSANKAPYLYKFLNK</sequence>
<dbReference type="SUPFAM" id="SSF55811">
    <property type="entry name" value="Nudix"/>
    <property type="match status" value="1"/>
</dbReference>
<name>A0A1I3DT95_9FLAO</name>
<dbReference type="RefSeq" id="WP_090078742.1">
    <property type="nucleotide sequence ID" value="NZ_FOQT01000001.1"/>
</dbReference>
<dbReference type="Pfam" id="PF21906">
    <property type="entry name" value="WHD_NrtR"/>
    <property type="match status" value="1"/>
</dbReference>
<dbReference type="InterPro" id="IPR036390">
    <property type="entry name" value="WH_DNA-bd_sf"/>
</dbReference>
<dbReference type="PROSITE" id="PS51462">
    <property type="entry name" value="NUDIX"/>
    <property type="match status" value="1"/>
</dbReference>
<evidence type="ECO:0000259" key="1">
    <source>
        <dbReference type="PROSITE" id="PS51462"/>
    </source>
</evidence>
<keyword evidence="3" id="KW-1185">Reference proteome</keyword>
<dbReference type="SUPFAM" id="SSF46785">
    <property type="entry name" value="Winged helix' DNA-binding domain"/>
    <property type="match status" value="1"/>
</dbReference>
<accession>A0A1I3DT95</accession>
<dbReference type="PANTHER" id="PTHR43736:SF4">
    <property type="entry name" value="SLR1690 PROTEIN"/>
    <property type="match status" value="1"/>
</dbReference>